<gene>
    <name evidence="1" type="ORF">J2I48_22325</name>
</gene>
<keyword evidence="2" id="KW-1185">Reference proteome</keyword>
<dbReference type="RefSeq" id="WP_207337725.1">
    <property type="nucleotide sequence ID" value="NZ_JAFMYU010000022.1"/>
</dbReference>
<protein>
    <submittedName>
        <fullName evidence="1">Uncharacterized protein</fullName>
    </submittedName>
</protein>
<comment type="caution">
    <text evidence="1">The sequence shown here is derived from an EMBL/GenBank/DDBJ whole genome shotgun (WGS) entry which is preliminary data.</text>
</comment>
<sequence length="118" mass="13437">MNRVVVVDQSFTITGRGSIITLQHVHQGLAEGTVLKSELIGQCWTVKSRVMFTHLVDKHRFFDNELINYMTLSRASLAKRSEADIEVLKQEQAHMFQYLVQGISHEQQPKVGDSLLVE</sequence>
<organism evidence="1 2">
    <name type="scientific">Fibrella aquatilis</name>
    <dbReference type="NCBI Taxonomy" id="2817059"/>
    <lineage>
        <taxon>Bacteria</taxon>
        <taxon>Pseudomonadati</taxon>
        <taxon>Bacteroidota</taxon>
        <taxon>Cytophagia</taxon>
        <taxon>Cytophagales</taxon>
        <taxon>Spirosomataceae</taxon>
        <taxon>Fibrella</taxon>
    </lineage>
</organism>
<evidence type="ECO:0000313" key="1">
    <source>
        <dbReference type="EMBL" id="MBO0933761.1"/>
    </source>
</evidence>
<proteinExistence type="predicted"/>
<accession>A0A939K258</accession>
<evidence type="ECO:0000313" key="2">
    <source>
        <dbReference type="Proteomes" id="UP000664795"/>
    </source>
</evidence>
<dbReference type="EMBL" id="JAFMYU010000022">
    <property type="protein sequence ID" value="MBO0933761.1"/>
    <property type="molecule type" value="Genomic_DNA"/>
</dbReference>
<dbReference type="AlphaFoldDB" id="A0A939K258"/>
<reference evidence="1 2" key="1">
    <citation type="submission" date="2021-03" db="EMBL/GenBank/DDBJ databases">
        <title>Fibrella sp. HMF5036 genome sequencing and assembly.</title>
        <authorList>
            <person name="Kang H."/>
            <person name="Kim H."/>
            <person name="Bae S."/>
            <person name="Joh K."/>
        </authorList>
    </citation>
    <scope>NUCLEOTIDE SEQUENCE [LARGE SCALE GENOMIC DNA]</scope>
    <source>
        <strain evidence="1 2">HMF5036</strain>
    </source>
</reference>
<dbReference type="Proteomes" id="UP000664795">
    <property type="component" value="Unassembled WGS sequence"/>
</dbReference>
<name>A0A939K258_9BACT</name>